<dbReference type="Proteomes" id="UP000315783">
    <property type="component" value="Unassembled WGS sequence"/>
</dbReference>
<comment type="caution">
    <text evidence="1">The sequence shown here is derived from an EMBL/GenBank/DDBJ whole genome shotgun (WGS) entry which is preliminary data.</text>
</comment>
<proteinExistence type="predicted"/>
<dbReference type="EMBL" id="SPUK01000012">
    <property type="protein sequence ID" value="TQV93329.1"/>
    <property type="molecule type" value="Genomic_DNA"/>
</dbReference>
<name>A0A545UV37_9HYPO</name>
<evidence type="ECO:0000313" key="2">
    <source>
        <dbReference type="Proteomes" id="UP000315783"/>
    </source>
</evidence>
<dbReference type="AlphaFoldDB" id="A0A545UV37"/>
<accession>A0A545UV37</accession>
<keyword evidence="2" id="KW-1185">Reference proteome</keyword>
<organism evidence="1 2">
    <name type="scientific">Cordyceps javanica</name>
    <dbReference type="NCBI Taxonomy" id="43265"/>
    <lineage>
        <taxon>Eukaryota</taxon>
        <taxon>Fungi</taxon>
        <taxon>Dikarya</taxon>
        <taxon>Ascomycota</taxon>
        <taxon>Pezizomycotina</taxon>
        <taxon>Sordariomycetes</taxon>
        <taxon>Hypocreomycetidae</taxon>
        <taxon>Hypocreales</taxon>
        <taxon>Cordycipitaceae</taxon>
        <taxon>Cordyceps</taxon>
    </lineage>
</organism>
<gene>
    <name evidence="1" type="ORF">IF1G_07907</name>
</gene>
<sequence>MKPVRDRAWPTTSTPCSSATQDVTKFTDDAHWITTSSCDVYAVRADADQVCSEAKKTLWERQLKGKGEVGNRRIVVIIGVFKTGQFLGLNLSTSKGEAILKGQMSRRCIVDVLSRLAWPRLRREQDNTQ</sequence>
<protein>
    <submittedName>
        <fullName evidence="1">Uncharacterized protein</fullName>
    </submittedName>
</protein>
<reference evidence="1 2" key="1">
    <citation type="journal article" date="2019" name="Appl. Microbiol. Biotechnol.">
        <title>Genome sequence of Isaria javanica and comparative genome analysis insights into family S53 peptidase evolution in fungal entomopathogens.</title>
        <authorList>
            <person name="Lin R."/>
            <person name="Zhang X."/>
            <person name="Xin B."/>
            <person name="Zou M."/>
            <person name="Gao Y."/>
            <person name="Qin F."/>
            <person name="Hu Q."/>
            <person name="Xie B."/>
            <person name="Cheng X."/>
        </authorList>
    </citation>
    <scope>NUCLEOTIDE SEQUENCE [LARGE SCALE GENOMIC DNA]</scope>
    <source>
        <strain evidence="1 2">IJ1G</strain>
    </source>
</reference>
<evidence type="ECO:0000313" key="1">
    <source>
        <dbReference type="EMBL" id="TQV93329.1"/>
    </source>
</evidence>